<comment type="caution">
    <text evidence="2">The sequence shown here is derived from an EMBL/GenBank/DDBJ whole genome shotgun (WGS) entry which is preliminary data.</text>
</comment>
<keyword evidence="2" id="KW-0548">Nucleotidyltransferase</keyword>
<dbReference type="Pfam" id="PF14529">
    <property type="entry name" value="Exo_endo_phos_2"/>
    <property type="match status" value="1"/>
</dbReference>
<organism evidence="2 3">
    <name type="scientific">Brachionus plicatilis</name>
    <name type="common">Marine rotifer</name>
    <name type="synonym">Brachionus muelleri</name>
    <dbReference type="NCBI Taxonomy" id="10195"/>
    <lineage>
        <taxon>Eukaryota</taxon>
        <taxon>Metazoa</taxon>
        <taxon>Spiralia</taxon>
        <taxon>Gnathifera</taxon>
        <taxon>Rotifera</taxon>
        <taxon>Eurotatoria</taxon>
        <taxon>Monogononta</taxon>
        <taxon>Pseudotrocha</taxon>
        <taxon>Ploima</taxon>
        <taxon>Brachionidae</taxon>
        <taxon>Brachionus</taxon>
    </lineage>
</organism>
<evidence type="ECO:0000259" key="1">
    <source>
        <dbReference type="Pfam" id="PF14529"/>
    </source>
</evidence>
<evidence type="ECO:0000313" key="2">
    <source>
        <dbReference type="EMBL" id="RNA32595.1"/>
    </source>
</evidence>
<protein>
    <submittedName>
        <fullName evidence="2">RNA-directed DNA polymerase from mobile element jockey-like</fullName>
    </submittedName>
</protein>
<dbReference type="AlphaFoldDB" id="A0A3M7SAD4"/>
<dbReference type="PANTHER" id="PTHR33273">
    <property type="entry name" value="DOMAIN-CONTAINING PROTEIN, PUTATIVE-RELATED"/>
    <property type="match status" value="1"/>
</dbReference>
<dbReference type="Gene3D" id="3.60.10.10">
    <property type="entry name" value="Endonuclease/exonuclease/phosphatase"/>
    <property type="match status" value="1"/>
</dbReference>
<proteinExistence type="predicted"/>
<dbReference type="SUPFAM" id="SSF56219">
    <property type="entry name" value="DNase I-like"/>
    <property type="match status" value="1"/>
</dbReference>
<accession>A0A3M7SAD4</accession>
<keyword evidence="2" id="KW-0808">Transferase</keyword>
<evidence type="ECO:0000313" key="3">
    <source>
        <dbReference type="Proteomes" id="UP000276133"/>
    </source>
</evidence>
<dbReference type="Proteomes" id="UP000276133">
    <property type="component" value="Unassembled WGS sequence"/>
</dbReference>
<keyword evidence="2" id="KW-0695">RNA-directed DNA polymerase</keyword>
<name>A0A3M7SAD4_BRAPC</name>
<reference evidence="2 3" key="1">
    <citation type="journal article" date="2018" name="Sci. Rep.">
        <title>Genomic signatures of local adaptation to the degree of environmental predictability in rotifers.</title>
        <authorList>
            <person name="Franch-Gras L."/>
            <person name="Hahn C."/>
            <person name="Garcia-Roger E.M."/>
            <person name="Carmona M.J."/>
            <person name="Serra M."/>
            <person name="Gomez A."/>
        </authorList>
    </citation>
    <scope>NUCLEOTIDE SEQUENCE [LARGE SCALE GENOMIC DNA]</scope>
    <source>
        <strain evidence="2">HYR1</strain>
    </source>
</reference>
<gene>
    <name evidence="2" type="ORF">BpHYR1_038723</name>
</gene>
<dbReference type="InterPro" id="IPR036691">
    <property type="entry name" value="Endo/exonu/phosph_ase_sf"/>
</dbReference>
<feature type="domain" description="Endonuclease/exonuclease/phosphatase" evidence="1">
    <location>
        <begin position="48"/>
        <end position="158"/>
    </location>
</feature>
<keyword evidence="3" id="KW-1185">Reference proteome</keyword>
<dbReference type="GO" id="GO:0003964">
    <property type="term" value="F:RNA-directed DNA polymerase activity"/>
    <property type="evidence" value="ECO:0007669"/>
    <property type="project" value="UniProtKB-KW"/>
</dbReference>
<dbReference type="OrthoDB" id="7474049at2759"/>
<dbReference type="InterPro" id="IPR005135">
    <property type="entry name" value="Endo/exonuclease/phosphatase"/>
</dbReference>
<sequence>MHSSTLMKKSVVERACYQSKKNIKARNRHGGGIAMLVRDNVGKCRASVLYNPPNTVLHFKLFLEISSRFGKFIIGGDFNAKSKSLGCFGENENGLILEEIFSKLNLSAINDATPTYSRFKTDHFEVLDLFLIPSSLSDKVLDFKVLIDHDMLSDHFPIQTCISTEYLIAVEPLKTSLNFKKANWELKRDLLKSSNQHISSLILPKKVRLALKEFWNQNWQDFINKMGKNTLSSSREPEKKSPLAIFVHEFPRE</sequence>
<dbReference type="PANTHER" id="PTHR33273:SF4">
    <property type="entry name" value="ENDONUCLEASE_EXONUCLEASE_PHOSPHATASE DOMAIN-CONTAINING PROTEIN"/>
    <property type="match status" value="1"/>
</dbReference>
<dbReference type="EMBL" id="REGN01001783">
    <property type="protein sequence ID" value="RNA32595.1"/>
    <property type="molecule type" value="Genomic_DNA"/>
</dbReference>